<dbReference type="GO" id="GO:0010181">
    <property type="term" value="F:FMN binding"/>
    <property type="evidence" value="ECO:0007669"/>
    <property type="project" value="InterPro"/>
</dbReference>
<dbReference type="Pfam" id="PF07972">
    <property type="entry name" value="Flavodoxin_NdrI"/>
    <property type="match status" value="1"/>
</dbReference>
<dbReference type="RefSeq" id="WP_092650257.1">
    <property type="nucleotide sequence ID" value="NZ_FOHA01000002.1"/>
</dbReference>
<dbReference type="PIRSF" id="PIRSF005087">
    <property type="entry name" value="NrdI"/>
    <property type="match status" value="1"/>
</dbReference>
<dbReference type="PANTHER" id="PTHR37297:SF1">
    <property type="entry name" value="PROTEIN NRDI"/>
    <property type="match status" value="1"/>
</dbReference>
<dbReference type="Gene3D" id="3.40.50.360">
    <property type="match status" value="1"/>
</dbReference>
<sequence>MKIVYFSLTGQTRRFVGKLDLDSYEVNATDPFHRMEEDYIVVVPTYDIEVTEIINDFIEYSDNLSHLKGVAGGGNRNFADLFVFTAKDLAALYKVPMIFAFEFSGTDLDVINFKKEVERIEHNGHS</sequence>
<dbReference type="InterPro" id="IPR029039">
    <property type="entry name" value="Flavoprotein-like_sf"/>
</dbReference>
<protein>
    <submittedName>
        <fullName evidence="1">Protein involved in ribonucleotide reduction</fullName>
    </submittedName>
</protein>
<organism evidence="1 2">
    <name type="scientific">Isobaculum melis</name>
    <dbReference type="NCBI Taxonomy" id="142588"/>
    <lineage>
        <taxon>Bacteria</taxon>
        <taxon>Bacillati</taxon>
        <taxon>Bacillota</taxon>
        <taxon>Bacilli</taxon>
        <taxon>Lactobacillales</taxon>
        <taxon>Carnobacteriaceae</taxon>
        <taxon>Isobaculum</taxon>
    </lineage>
</organism>
<evidence type="ECO:0000313" key="2">
    <source>
        <dbReference type="Proteomes" id="UP000198948"/>
    </source>
</evidence>
<dbReference type="STRING" id="142588.SAMN04488559_102290"/>
<dbReference type="PANTHER" id="PTHR37297">
    <property type="entry name" value="PROTEIN NRDI"/>
    <property type="match status" value="1"/>
</dbReference>
<proteinExistence type="predicted"/>
<name>A0A1H9QU97_9LACT</name>
<reference evidence="1 2" key="1">
    <citation type="submission" date="2016-10" db="EMBL/GenBank/DDBJ databases">
        <authorList>
            <person name="de Groot N.N."/>
        </authorList>
    </citation>
    <scope>NUCLEOTIDE SEQUENCE [LARGE SCALE GENOMIC DNA]</scope>
    <source>
        <strain evidence="1 2">DSM 13760</strain>
    </source>
</reference>
<keyword evidence="2" id="KW-1185">Reference proteome</keyword>
<dbReference type="AlphaFoldDB" id="A0A1H9QU97"/>
<dbReference type="Proteomes" id="UP000198948">
    <property type="component" value="Unassembled WGS sequence"/>
</dbReference>
<dbReference type="SUPFAM" id="SSF52218">
    <property type="entry name" value="Flavoproteins"/>
    <property type="match status" value="1"/>
</dbReference>
<gene>
    <name evidence="1" type="ORF">SAMN04488559_102290</name>
</gene>
<dbReference type="OrthoDB" id="350535at2"/>
<dbReference type="InterPro" id="IPR004465">
    <property type="entry name" value="RNR_NrdI"/>
</dbReference>
<accession>A0A1H9QU97</accession>
<evidence type="ECO:0000313" key="1">
    <source>
        <dbReference type="EMBL" id="SER64036.1"/>
    </source>
</evidence>
<dbReference type="EMBL" id="FOHA01000002">
    <property type="protein sequence ID" value="SER64036.1"/>
    <property type="molecule type" value="Genomic_DNA"/>
</dbReference>